<dbReference type="AlphaFoldDB" id="A0A0H4VJ66"/>
<accession>A0A0H4VJ66</accession>
<protein>
    <submittedName>
        <fullName evidence="2">Uncharacterized protein</fullName>
    </submittedName>
</protein>
<reference evidence="2 3" key="1">
    <citation type="submission" date="2015-01" db="EMBL/GenBank/DDBJ databases">
        <title>Rufibacter sp./DG31D/ whole genome sequencing.</title>
        <authorList>
            <person name="Kim M.K."/>
            <person name="Srinivasan S."/>
            <person name="Lee J.-J."/>
        </authorList>
    </citation>
    <scope>NUCLEOTIDE SEQUENCE [LARGE SCALE GENOMIC DNA]</scope>
    <source>
        <strain evidence="2 3">DG31D</strain>
    </source>
</reference>
<organism evidence="2 3">
    <name type="scientific">Rufibacter radiotolerans</name>
    <dbReference type="NCBI Taxonomy" id="1379910"/>
    <lineage>
        <taxon>Bacteria</taxon>
        <taxon>Pseudomonadati</taxon>
        <taxon>Bacteroidota</taxon>
        <taxon>Cytophagia</taxon>
        <taxon>Cytophagales</taxon>
        <taxon>Hymenobacteraceae</taxon>
        <taxon>Rufibacter</taxon>
    </lineage>
</organism>
<sequence length="149" mass="16928">MKTFQLKTGTLRIENDTILIEGDKARFLKVVYGVAAICWGLFFVFQGYLHYANYRITQKPVHAVFLAGSLLAIAFWVWVGYALAMKSSGLNKIPLQQISRAQKVFRPTKDAPLITLHLKDNRKRTLEFDKLDDLHFADSLAGWGVPITE</sequence>
<feature type="transmembrane region" description="Helical" evidence="1">
    <location>
        <begin position="61"/>
        <end position="84"/>
    </location>
</feature>
<feature type="transmembrane region" description="Helical" evidence="1">
    <location>
        <begin position="30"/>
        <end position="49"/>
    </location>
</feature>
<dbReference type="PATRIC" id="fig|1379910.4.peg.2117"/>
<keyword evidence="3" id="KW-1185">Reference proteome</keyword>
<name>A0A0H4VJ66_9BACT</name>
<keyword evidence="1" id="KW-0472">Membrane</keyword>
<evidence type="ECO:0000256" key="1">
    <source>
        <dbReference type="SAM" id="Phobius"/>
    </source>
</evidence>
<dbReference type="RefSeq" id="WP_048920782.1">
    <property type="nucleotide sequence ID" value="NZ_CP010777.1"/>
</dbReference>
<gene>
    <name evidence="2" type="ORF">TH63_09745</name>
</gene>
<proteinExistence type="predicted"/>
<keyword evidence="1" id="KW-1133">Transmembrane helix</keyword>
<dbReference type="OrthoDB" id="893393at2"/>
<dbReference type="STRING" id="1379910.TH63_09745"/>
<keyword evidence="1" id="KW-0812">Transmembrane</keyword>
<dbReference type="KEGG" id="ruf:TH63_09745"/>
<evidence type="ECO:0000313" key="2">
    <source>
        <dbReference type="EMBL" id="AKQ45860.1"/>
    </source>
</evidence>
<dbReference type="EMBL" id="CP010777">
    <property type="protein sequence ID" value="AKQ45860.1"/>
    <property type="molecule type" value="Genomic_DNA"/>
</dbReference>
<dbReference type="Proteomes" id="UP000036458">
    <property type="component" value="Chromosome"/>
</dbReference>
<evidence type="ECO:0000313" key="3">
    <source>
        <dbReference type="Proteomes" id="UP000036458"/>
    </source>
</evidence>